<dbReference type="RefSeq" id="WP_182340584.1">
    <property type="nucleotide sequence ID" value="NZ_JACGXS010000010.1"/>
</dbReference>
<dbReference type="Proteomes" id="UP000547058">
    <property type="component" value="Unassembled WGS sequence"/>
</dbReference>
<evidence type="ECO:0000313" key="5">
    <source>
        <dbReference type="Proteomes" id="UP000547058"/>
    </source>
</evidence>
<feature type="chain" id="PRO_5031546112" evidence="2">
    <location>
        <begin position="31"/>
        <end position="461"/>
    </location>
</feature>
<organism evidence="4 5">
    <name type="scientific">Stenotrophomonas tumulicola</name>
    <dbReference type="NCBI Taxonomy" id="1685415"/>
    <lineage>
        <taxon>Bacteria</taxon>
        <taxon>Pseudomonadati</taxon>
        <taxon>Pseudomonadota</taxon>
        <taxon>Gammaproteobacteria</taxon>
        <taxon>Lysobacterales</taxon>
        <taxon>Lysobacteraceae</taxon>
        <taxon>Stenotrophomonas</taxon>
    </lineage>
</organism>
<feature type="domain" description="Beta-lactamase-related" evidence="3">
    <location>
        <begin position="79"/>
        <end position="408"/>
    </location>
</feature>
<dbReference type="PANTHER" id="PTHR46825:SF15">
    <property type="entry name" value="BETA-LACTAMASE-RELATED DOMAIN-CONTAINING PROTEIN"/>
    <property type="match status" value="1"/>
</dbReference>
<sequence length="461" mass="49612">MNRNSRRRPFRTAATGMLGMLMPVAMSTTAQTTPALPPMPANIESAVVTPAHTQPAAYRTSLPVNAKAPAAGFDVSQIEAIAQQLTYGERVPGMAVAIVQGGRVLSARGYGVTDVNNPLPVDSHTVFRLASLSKAFAGTMAGLLVNDGTLRWDSKVTEYVPGFQLTTPEATERLTVADLLSHRVGLPYNAYDRDVEANADYYTLTHKLASTSLKCLPGECYAYQNVAFSLIGDVVYAASGSFYEQSVERRLFKPLGMDDASLGLAGIQASSRWARPHVRSRNGWVSLTPKPTYYRLAPAAGVNASASDMAQWLLAHTGHRPDVLPAPLLATLHSTLVSTPGEMRSGWRRERLHSAGYALGWRNFDYAGHEVVFHAGAVQGYRGLVALVPERDLGIAILWNGESSLPSGLLPTVLDAAIGLPTQRWLDIDTDFGSDNLMTENAPAKDKRKGASANRAVASPR</sequence>
<gene>
    <name evidence="4" type="ORF">H4O11_15900</name>
</gene>
<evidence type="ECO:0000256" key="2">
    <source>
        <dbReference type="SAM" id="SignalP"/>
    </source>
</evidence>
<dbReference type="Pfam" id="PF00144">
    <property type="entry name" value="Beta-lactamase"/>
    <property type="match status" value="1"/>
</dbReference>
<evidence type="ECO:0000313" key="4">
    <source>
        <dbReference type="EMBL" id="MBA8683282.1"/>
    </source>
</evidence>
<dbReference type="PANTHER" id="PTHR46825">
    <property type="entry name" value="D-ALANYL-D-ALANINE-CARBOXYPEPTIDASE/ENDOPEPTIDASE AMPH"/>
    <property type="match status" value="1"/>
</dbReference>
<dbReference type="InterPro" id="IPR012338">
    <property type="entry name" value="Beta-lactam/transpept-like"/>
</dbReference>
<dbReference type="EMBL" id="JACGXS010000010">
    <property type="protein sequence ID" value="MBA8683282.1"/>
    <property type="molecule type" value="Genomic_DNA"/>
</dbReference>
<feature type="region of interest" description="Disordered" evidence="1">
    <location>
        <begin position="437"/>
        <end position="461"/>
    </location>
</feature>
<protein>
    <submittedName>
        <fullName evidence="4">Beta-lactamase family protein</fullName>
    </submittedName>
</protein>
<reference evidence="4 5" key="1">
    <citation type="submission" date="2020-08" db="EMBL/GenBank/DDBJ databases">
        <title>Stenotrophomonas tumulicola JCM 30961.</title>
        <authorList>
            <person name="Deng Y."/>
        </authorList>
    </citation>
    <scope>NUCLEOTIDE SEQUENCE [LARGE SCALE GENOMIC DNA]</scope>
    <source>
        <strain evidence="4 5">JCM 30961</strain>
    </source>
</reference>
<dbReference type="Gene3D" id="3.40.710.10">
    <property type="entry name" value="DD-peptidase/beta-lactamase superfamily"/>
    <property type="match status" value="1"/>
</dbReference>
<comment type="caution">
    <text evidence="4">The sequence shown here is derived from an EMBL/GenBank/DDBJ whole genome shotgun (WGS) entry which is preliminary data.</text>
</comment>
<dbReference type="InterPro" id="IPR050491">
    <property type="entry name" value="AmpC-like"/>
</dbReference>
<keyword evidence="5" id="KW-1185">Reference proteome</keyword>
<dbReference type="InterPro" id="IPR001466">
    <property type="entry name" value="Beta-lactam-related"/>
</dbReference>
<evidence type="ECO:0000256" key="1">
    <source>
        <dbReference type="SAM" id="MobiDB-lite"/>
    </source>
</evidence>
<dbReference type="AlphaFoldDB" id="A0A7W3FPJ6"/>
<feature type="signal peptide" evidence="2">
    <location>
        <begin position="1"/>
        <end position="30"/>
    </location>
</feature>
<keyword evidence="2" id="KW-0732">Signal</keyword>
<evidence type="ECO:0000259" key="3">
    <source>
        <dbReference type="Pfam" id="PF00144"/>
    </source>
</evidence>
<name>A0A7W3FPJ6_9GAMM</name>
<accession>A0A7W3FPJ6</accession>
<dbReference type="SUPFAM" id="SSF56601">
    <property type="entry name" value="beta-lactamase/transpeptidase-like"/>
    <property type="match status" value="1"/>
</dbReference>
<proteinExistence type="predicted"/>